<evidence type="ECO:0000256" key="1">
    <source>
        <dbReference type="ARBA" id="ARBA00023015"/>
    </source>
</evidence>
<comment type="caution">
    <text evidence="6">The sequence shown here is derived from an EMBL/GenBank/DDBJ whole genome shotgun (WGS) entry which is preliminary data.</text>
</comment>
<feature type="DNA-binding region" description="H-T-H motif" evidence="4">
    <location>
        <begin position="32"/>
        <end position="51"/>
    </location>
</feature>
<protein>
    <submittedName>
        <fullName evidence="6">TetR/AcrR family transcriptional regulator</fullName>
    </submittedName>
</protein>
<dbReference type="InterPro" id="IPR025996">
    <property type="entry name" value="MT1864/Rv1816-like_C"/>
</dbReference>
<dbReference type="InterPro" id="IPR036271">
    <property type="entry name" value="Tet_transcr_reg_TetR-rel_C_sf"/>
</dbReference>
<organism evidence="6 7">
    <name type="scientific">Aeromicrobium endophyticum</name>
    <dbReference type="NCBI Taxonomy" id="2292704"/>
    <lineage>
        <taxon>Bacteria</taxon>
        <taxon>Bacillati</taxon>
        <taxon>Actinomycetota</taxon>
        <taxon>Actinomycetes</taxon>
        <taxon>Propionibacteriales</taxon>
        <taxon>Nocardioidaceae</taxon>
        <taxon>Aeromicrobium</taxon>
    </lineage>
</organism>
<dbReference type="Gene3D" id="1.10.357.10">
    <property type="entry name" value="Tetracycline Repressor, domain 2"/>
    <property type="match status" value="1"/>
</dbReference>
<dbReference type="Pfam" id="PF13305">
    <property type="entry name" value="TetR_C_33"/>
    <property type="match status" value="1"/>
</dbReference>
<keyword evidence="2 4" id="KW-0238">DNA-binding</keyword>
<gene>
    <name evidence="6" type="ORF">DX116_09805</name>
</gene>
<dbReference type="EMBL" id="QUBR01000001">
    <property type="protein sequence ID" value="REK73796.1"/>
    <property type="molecule type" value="Genomic_DNA"/>
</dbReference>
<proteinExistence type="predicted"/>
<dbReference type="Pfam" id="PF00440">
    <property type="entry name" value="TetR_N"/>
    <property type="match status" value="1"/>
</dbReference>
<name>A0A371PDT4_9ACTN</name>
<dbReference type="Proteomes" id="UP000265581">
    <property type="component" value="Unassembled WGS sequence"/>
</dbReference>
<accession>A0A371PDT4</accession>
<keyword evidence="7" id="KW-1185">Reference proteome</keyword>
<reference evidence="6 7" key="1">
    <citation type="submission" date="2018-08" db="EMBL/GenBank/DDBJ databases">
        <title>Aeromicrobium sp. M2KJ-4, whole genome shotgun sequence.</title>
        <authorList>
            <person name="Tuo L."/>
        </authorList>
    </citation>
    <scope>NUCLEOTIDE SEQUENCE [LARGE SCALE GENOMIC DNA]</scope>
    <source>
        <strain evidence="6 7">M2KJ-4</strain>
    </source>
</reference>
<dbReference type="SUPFAM" id="SSF46689">
    <property type="entry name" value="Homeodomain-like"/>
    <property type="match status" value="1"/>
</dbReference>
<evidence type="ECO:0000313" key="7">
    <source>
        <dbReference type="Proteomes" id="UP000265581"/>
    </source>
</evidence>
<evidence type="ECO:0000313" key="6">
    <source>
        <dbReference type="EMBL" id="REK73796.1"/>
    </source>
</evidence>
<dbReference type="GO" id="GO:0000976">
    <property type="term" value="F:transcription cis-regulatory region binding"/>
    <property type="evidence" value="ECO:0007669"/>
    <property type="project" value="TreeGrafter"/>
</dbReference>
<sequence length="226" mass="23829">MTSSSYHHGNLREALVGAAVDAARVGGPDGVALRELARTVGVSHSAAYRHFSHRDELLAAVAARGMAELVDAMQQRVDAVERVPTSDDVLRSRRRLIAVGQGYVAFALSEPGLFRCAFAAKDVALTAATDDPLVEPAANPYGLLSETLDGLVDVGFLSPEAREGAEMTCWAVVHGFAALHLDGPLGAVDVAARDETLEHVLAAIDRSYAASSGTPIRPEDDIFARG</sequence>
<evidence type="ECO:0000259" key="5">
    <source>
        <dbReference type="PROSITE" id="PS50977"/>
    </source>
</evidence>
<dbReference type="InterPro" id="IPR001647">
    <property type="entry name" value="HTH_TetR"/>
</dbReference>
<evidence type="ECO:0000256" key="4">
    <source>
        <dbReference type="PROSITE-ProRule" id="PRU00335"/>
    </source>
</evidence>
<dbReference type="RefSeq" id="WP_119703905.1">
    <property type="nucleotide sequence ID" value="NZ_JBHSOI010000001.1"/>
</dbReference>
<dbReference type="SUPFAM" id="SSF48498">
    <property type="entry name" value="Tetracyclin repressor-like, C-terminal domain"/>
    <property type="match status" value="1"/>
</dbReference>
<dbReference type="InterPro" id="IPR050109">
    <property type="entry name" value="HTH-type_TetR-like_transc_reg"/>
</dbReference>
<dbReference type="OrthoDB" id="3173376at2"/>
<dbReference type="PROSITE" id="PS50977">
    <property type="entry name" value="HTH_TETR_2"/>
    <property type="match status" value="1"/>
</dbReference>
<dbReference type="AlphaFoldDB" id="A0A371PDT4"/>
<keyword evidence="3" id="KW-0804">Transcription</keyword>
<dbReference type="InterPro" id="IPR009057">
    <property type="entry name" value="Homeodomain-like_sf"/>
</dbReference>
<dbReference type="GO" id="GO:0003700">
    <property type="term" value="F:DNA-binding transcription factor activity"/>
    <property type="evidence" value="ECO:0007669"/>
    <property type="project" value="TreeGrafter"/>
</dbReference>
<feature type="domain" description="HTH tetR-type" evidence="5">
    <location>
        <begin position="9"/>
        <end position="69"/>
    </location>
</feature>
<dbReference type="PANTHER" id="PTHR30055:SF220">
    <property type="entry name" value="TETR-FAMILY REGULATORY PROTEIN"/>
    <property type="match status" value="1"/>
</dbReference>
<evidence type="ECO:0000256" key="2">
    <source>
        <dbReference type="ARBA" id="ARBA00023125"/>
    </source>
</evidence>
<dbReference type="PANTHER" id="PTHR30055">
    <property type="entry name" value="HTH-TYPE TRANSCRIPTIONAL REGULATOR RUTR"/>
    <property type="match status" value="1"/>
</dbReference>
<keyword evidence="1" id="KW-0805">Transcription regulation</keyword>
<evidence type="ECO:0000256" key="3">
    <source>
        <dbReference type="ARBA" id="ARBA00023163"/>
    </source>
</evidence>